<dbReference type="InterPro" id="IPR032633">
    <property type="entry name" value="ThiJ-like"/>
</dbReference>
<name>A0A1H8YFW6_9PSEU</name>
<dbReference type="STRING" id="394193.SAMN04489732_115117"/>
<dbReference type="Gene3D" id="3.40.50.880">
    <property type="match status" value="1"/>
</dbReference>
<dbReference type="OrthoDB" id="9792284at2"/>
<accession>A0A1H8YFW6</accession>
<dbReference type="PANTHER" id="PTHR43068">
    <property type="entry name" value="SLR1854 PROTEIN"/>
    <property type="match status" value="1"/>
</dbReference>
<dbReference type="SUPFAM" id="SSF52317">
    <property type="entry name" value="Class I glutamine amidotransferase-like"/>
    <property type="match status" value="1"/>
</dbReference>
<dbReference type="RefSeq" id="WP_091623194.1">
    <property type="nucleotide sequence ID" value="NZ_FOEF01000015.1"/>
</dbReference>
<evidence type="ECO:0000313" key="1">
    <source>
        <dbReference type="EMBL" id="SEP51045.1"/>
    </source>
</evidence>
<dbReference type="PANTHER" id="PTHR43068:SF1">
    <property type="entry name" value="SLR1854 PROTEIN"/>
    <property type="match status" value="1"/>
</dbReference>
<dbReference type="EMBL" id="FOEF01000015">
    <property type="protein sequence ID" value="SEP51045.1"/>
    <property type="molecule type" value="Genomic_DNA"/>
</dbReference>
<gene>
    <name evidence="1" type="ORF">SAMN04489732_115117</name>
</gene>
<proteinExistence type="predicted"/>
<keyword evidence="2" id="KW-1185">Reference proteome</keyword>
<dbReference type="InterPro" id="IPR029062">
    <property type="entry name" value="Class_I_gatase-like"/>
</dbReference>
<protein>
    <submittedName>
        <fullName evidence="1">ThiJ/PfpI family-like</fullName>
    </submittedName>
</protein>
<dbReference type="Proteomes" id="UP000198582">
    <property type="component" value="Unassembled WGS sequence"/>
</dbReference>
<dbReference type="Pfam" id="PF17124">
    <property type="entry name" value="ThiJ_like"/>
    <property type="match status" value="1"/>
</dbReference>
<organism evidence="1 2">
    <name type="scientific">Amycolatopsis saalfeldensis</name>
    <dbReference type="NCBI Taxonomy" id="394193"/>
    <lineage>
        <taxon>Bacteria</taxon>
        <taxon>Bacillati</taxon>
        <taxon>Actinomycetota</taxon>
        <taxon>Actinomycetes</taxon>
        <taxon>Pseudonocardiales</taxon>
        <taxon>Pseudonocardiaceae</taxon>
        <taxon>Amycolatopsis</taxon>
    </lineage>
</organism>
<reference evidence="2" key="1">
    <citation type="submission" date="2016-10" db="EMBL/GenBank/DDBJ databases">
        <authorList>
            <person name="Varghese N."/>
            <person name="Submissions S."/>
        </authorList>
    </citation>
    <scope>NUCLEOTIDE SEQUENCE [LARGE SCALE GENOMIC DNA]</scope>
    <source>
        <strain evidence="2">DSM 44993</strain>
    </source>
</reference>
<evidence type="ECO:0000313" key="2">
    <source>
        <dbReference type="Proteomes" id="UP000198582"/>
    </source>
</evidence>
<dbReference type="AlphaFoldDB" id="A0A1H8YFW6"/>
<sequence>MANVLIPVPARDSDPSEVAVTWRVLTGAGHTVRFATPTGAPAVCDELMVTGRGLDPWGRVPGLRRVVLLGRVLRADGAARAAHHALLADPAWRKPLAWKEITLDGTEGLVLPGGHRARGMREYLESPVLQGLVVDAFRRGLPVAAICHGVLVAARSVDPETGRSVLHGRRTTALTWQLERTAWRVARRSRFWDPDYYRTYLEETGQPEGYLSVQQEVTRALAAPGDFLDAAGESARKTSGRSRDRLDDDGPAFVVEDGNYVSARWPGDVHTFAAKFAARLS</sequence>